<dbReference type="Gene3D" id="1.25.40.20">
    <property type="entry name" value="Ankyrin repeat-containing domain"/>
    <property type="match status" value="2"/>
</dbReference>
<gene>
    <name evidence="4" type="ORF">OHU69_06195</name>
</gene>
<dbReference type="SUPFAM" id="SSF48403">
    <property type="entry name" value="Ankyrin repeat"/>
    <property type="match status" value="1"/>
</dbReference>
<evidence type="ECO:0000256" key="1">
    <source>
        <dbReference type="ARBA" id="ARBA00022737"/>
    </source>
</evidence>
<keyword evidence="1" id="KW-0677">Repeat</keyword>
<dbReference type="PROSITE" id="PS50088">
    <property type="entry name" value="ANK_REPEAT"/>
    <property type="match status" value="1"/>
</dbReference>
<dbReference type="InterPro" id="IPR036770">
    <property type="entry name" value="Ankyrin_rpt-contain_sf"/>
</dbReference>
<name>A0AAU1TYQ5_9ACTN</name>
<keyword evidence="2 3" id="KW-0040">ANK repeat</keyword>
<dbReference type="PANTHER" id="PTHR24171">
    <property type="entry name" value="ANKYRIN REPEAT DOMAIN-CONTAINING PROTEIN 39-RELATED"/>
    <property type="match status" value="1"/>
</dbReference>
<accession>A0AAU1TYQ5</accession>
<evidence type="ECO:0000256" key="2">
    <source>
        <dbReference type="ARBA" id="ARBA00023043"/>
    </source>
</evidence>
<evidence type="ECO:0000313" key="4">
    <source>
        <dbReference type="EMBL" id="WTS10691.1"/>
    </source>
</evidence>
<feature type="repeat" description="ANK" evidence="3">
    <location>
        <begin position="92"/>
        <end position="124"/>
    </location>
</feature>
<evidence type="ECO:0000256" key="3">
    <source>
        <dbReference type="PROSITE-ProRule" id="PRU00023"/>
    </source>
</evidence>
<dbReference type="GO" id="GO:0085020">
    <property type="term" value="P:protein K6-linked ubiquitination"/>
    <property type="evidence" value="ECO:0007669"/>
    <property type="project" value="TreeGrafter"/>
</dbReference>
<sequence length="247" mass="25745">MTTIIDSQDPLAVAVTQAIRQGDVPGLRHLLAENPGLASARIAETARPDCFGIRTLLHVATDWPGHFPNGPQILAALVEAGADPDTRFSGAHTETPLHWAASNDDVAAVDALVAAGADIEAPGAVIGDGTPLSDACAFGQWRAAFRLVEHGARVTFEEAASLGLLDQVEACATAGEPLTLEELSSAFWCACHGGRLATAQYLYGLGADPDRVGYGDRTPLDIAREQNATDVVEWLSAVTAKPLGDSA</sequence>
<reference evidence="4" key="1">
    <citation type="submission" date="2022-10" db="EMBL/GenBank/DDBJ databases">
        <title>The complete genomes of actinobacterial strains from the NBC collection.</title>
        <authorList>
            <person name="Joergensen T.S."/>
            <person name="Alvarez Arevalo M."/>
            <person name="Sterndorff E.B."/>
            <person name="Faurdal D."/>
            <person name="Vuksanovic O."/>
            <person name="Mourched A.-S."/>
            <person name="Charusanti P."/>
            <person name="Shaw S."/>
            <person name="Blin K."/>
            <person name="Weber T."/>
        </authorList>
    </citation>
    <scope>NUCLEOTIDE SEQUENCE</scope>
    <source>
        <strain evidence="4">NBC_00119</strain>
    </source>
</reference>
<dbReference type="AlphaFoldDB" id="A0AAU1TYQ5"/>
<dbReference type="PANTHER" id="PTHR24171:SF8">
    <property type="entry name" value="BRCA1-ASSOCIATED RING DOMAIN PROTEIN 1"/>
    <property type="match status" value="1"/>
</dbReference>
<dbReference type="SMART" id="SM00248">
    <property type="entry name" value="ANK"/>
    <property type="match status" value="5"/>
</dbReference>
<dbReference type="PROSITE" id="PS50297">
    <property type="entry name" value="ANK_REP_REGION"/>
    <property type="match status" value="1"/>
</dbReference>
<dbReference type="GO" id="GO:0004842">
    <property type="term" value="F:ubiquitin-protein transferase activity"/>
    <property type="evidence" value="ECO:0007669"/>
    <property type="project" value="TreeGrafter"/>
</dbReference>
<organism evidence="4">
    <name type="scientific">Streptomyces sp. NBC_00119</name>
    <dbReference type="NCBI Taxonomy" id="2975659"/>
    <lineage>
        <taxon>Bacteria</taxon>
        <taxon>Bacillati</taxon>
        <taxon>Actinomycetota</taxon>
        <taxon>Actinomycetes</taxon>
        <taxon>Kitasatosporales</taxon>
        <taxon>Streptomycetaceae</taxon>
        <taxon>Streptomyces</taxon>
    </lineage>
</organism>
<dbReference type="Pfam" id="PF13637">
    <property type="entry name" value="Ank_4"/>
    <property type="match status" value="1"/>
</dbReference>
<protein>
    <submittedName>
        <fullName evidence="4">Ankyrin repeat domain-containing protein</fullName>
    </submittedName>
</protein>
<dbReference type="InterPro" id="IPR002110">
    <property type="entry name" value="Ankyrin_rpt"/>
</dbReference>
<dbReference type="Pfam" id="PF12796">
    <property type="entry name" value="Ank_2"/>
    <property type="match status" value="1"/>
</dbReference>
<dbReference type="EMBL" id="CP108195">
    <property type="protein sequence ID" value="WTS10691.1"/>
    <property type="molecule type" value="Genomic_DNA"/>
</dbReference>
<proteinExistence type="predicted"/>